<proteinExistence type="predicted"/>
<protein>
    <recommendedName>
        <fullName evidence="6">DUF11 domain-containing protein</fullName>
    </recommendedName>
</protein>
<dbReference type="InterPro" id="IPR001434">
    <property type="entry name" value="OmcB-like_DUF11"/>
</dbReference>
<feature type="domain" description="SpaA-like prealbumin fold" evidence="3">
    <location>
        <begin position="302"/>
        <end position="389"/>
    </location>
</feature>
<evidence type="ECO:0000259" key="2">
    <source>
        <dbReference type="Pfam" id="PF01345"/>
    </source>
</evidence>
<dbReference type="SUPFAM" id="SSF49401">
    <property type="entry name" value="Bacterial adhesins"/>
    <property type="match status" value="1"/>
</dbReference>
<dbReference type="InterPro" id="IPR013783">
    <property type="entry name" value="Ig-like_fold"/>
</dbReference>
<dbReference type="NCBIfam" id="TIGR01451">
    <property type="entry name" value="B_ant_repeat"/>
    <property type="match status" value="3"/>
</dbReference>
<feature type="domain" description="DUF11" evidence="2">
    <location>
        <begin position="641"/>
        <end position="741"/>
    </location>
</feature>
<accession>A0A2M7RIY5</accession>
<dbReference type="InterPro" id="IPR045826">
    <property type="entry name" value="SpaA_PFL_dom_2"/>
</dbReference>
<keyword evidence="1" id="KW-1133">Transmembrane helix</keyword>
<evidence type="ECO:0000256" key="1">
    <source>
        <dbReference type="SAM" id="Phobius"/>
    </source>
</evidence>
<keyword evidence="1" id="KW-0472">Membrane</keyword>
<dbReference type="InterPro" id="IPR047589">
    <property type="entry name" value="DUF11_rpt"/>
</dbReference>
<comment type="caution">
    <text evidence="4">The sequence shown here is derived from an EMBL/GenBank/DDBJ whole genome shotgun (WGS) entry which is preliminary data.</text>
</comment>
<dbReference type="Gene3D" id="2.60.40.1170">
    <property type="entry name" value="Mu homology domain, subdomain B"/>
    <property type="match status" value="1"/>
</dbReference>
<reference evidence="4 5" key="1">
    <citation type="submission" date="2017-09" db="EMBL/GenBank/DDBJ databases">
        <title>Depth-based differentiation of microbial function through sediment-hosted aquifers and enrichment of novel symbionts in the deep terrestrial subsurface.</title>
        <authorList>
            <person name="Probst A.J."/>
            <person name="Ladd B."/>
            <person name="Jarett J.K."/>
            <person name="Geller-Mcgrath D.E."/>
            <person name="Sieber C.M."/>
            <person name="Emerson J.B."/>
            <person name="Anantharaman K."/>
            <person name="Thomas B.C."/>
            <person name="Malmstrom R."/>
            <person name="Stieglmeier M."/>
            <person name="Klingl A."/>
            <person name="Woyke T."/>
            <person name="Ryan C.M."/>
            <person name="Banfield J.F."/>
        </authorList>
    </citation>
    <scope>NUCLEOTIDE SEQUENCE [LARGE SCALE GENOMIC DNA]</scope>
    <source>
        <strain evidence="4">CG_4_10_14_0_8_um_filter_42_10</strain>
    </source>
</reference>
<dbReference type="Gene3D" id="2.60.40.10">
    <property type="entry name" value="Immunoglobulins"/>
    <property type="match status" value="2"/>
</dbReference>
<evidence type="ECO:0000313" key="4">
    <source>
        <dbReference type="EMBL" id="PIY96497.1"/>
    </source>
</evidence>
<feature type="non-terminal residue" evidence="4">
    <location>
        <position position="1"/>
    </location>
</feature>
<organism evidence="4 5">
    <name type="scientific">Candidatus Kerfeldbacteria bacterium CG_4_10_14_0_8_um_filter_42_10</name>
    <dbReference type="NCBI Taxonomy" id="2014248"/>
    <lineage>
        <taxon>Bacteria</taxon>
        <taxon>Candidatus Kerfeldiibacteriota</taxon>
    </lineage>
</organism>
<dbReference type="Pfam" id="PF01345">
    <property type="entry name" value="DUF11"/>
    <property type="match status" value="3"/>
</dbReference>
<feature type="domain" description="DUF11" evidence="2">
    <location>
        <begin position="522"/>
        <end position="616"/>
    </location>
</feature>
<gene>
    <name evidence="4" type="ORF">COY66_04000</name>
</gene>
<feature type="domain" description="SpaA-like prealbumin fold" evidence="3">
    <location>
        <begin position="121"/>
        <end position="209"/>
    </location>
</feature>
<dbReference type="Proteomes" id="UP000230779">
    <property type="component" value="Unassembled WGS sequence"/>
</dbReference>
<evidence type="ECO:0008006" key="6">
    <source>
        <dbReference type="Google" id="ProtNLM"/>
    </source>
</evidence>
<sequence>AASDWGGDCAANGTITLLPGENKVCTITNNDIAPELTVIKHVITDNGGTALAADFTMNVTGTNVSDPSFPGDENGITVTLDQGSYSVDEGLFFGYEKTLSPDCSGTINVGEEKTCTITNDDEAPTITLIKNVVNDNGGNASVNDFGLTIGGISVNSGDTLNVDANTPIALDEAGLFGYNFVAITGDEQCPQVLGGTVALNEGEGITCTITNDDIQPTLTLVKTVINDNGGILGVSDFPLYIDNQLVISGIANPVSANHQYTATEDIDTGYAASVWGGDCAALGTITLQPGENKVCTVTNDDVAPTITLVKAVNNNHAGTAVPSDFTLTLDGVGVTQGAANAVAANIPHTINEVMVDGYQFVSLTGDEQCPSVLNDTATLLPGENITCTVTNEDIAPPVLDINKSVSPVTVLAGGNLTYTIEWQISGEADATNVTITDPIPLNTTFVSASNEGVYSTADNTVTWALGTKAPGDSGIFTVNVTVNSLAEAGTIIVNTATIDSSETDPVSDDASSTVMATTAPILQITKDVSDPSVNPGATVTYTVVITNVGSADALNVTLTDVMPTNLTFVSGGGNTKTFELGDLAIGDSVTKTYNVLVADDSGAGTYTNTATAEADNHSPISAQADLGVVLPTVLGDETSPDLAIVKTVNVAFANPGNTVEYTVKITNNGDGDATNVTLTDQLPSGFTFDGTTDAVKAWELGDLAPNEEKTVTYKVKIADNMTAGTYNNLAIANADNNDDVTAQAPLEVRAIAVLGASLEETGTGWMDYLVYIVGIGLLAFGIGLFLKKESHVKAK</sequence>
<dbReference type="InterPro" id="IPR051172">
    <property type="entry name" value="Chlamydia_OmcB"/>
</dbReference>
<evidence type="ECO:0000259" key="3">
    <source>
        <dbReference type="Pfam" id="PF19403"/>
    </source>
</evidence>
<dbReference type="AlphaFoldDB" id="A0A2M7RIY5"/>
<dbReference type="Pfam" id="PF19403">
    <property type="entry name" value="SpaA_2"/>
    <property type="match status" value="4"/>
</dbReference>
<dbReference type="InterPro" id="IPR008966">
    <property type="entry name" value="Adhesion_dom_sf"/>
</dbReference>
<feature type="domain" description="DUF11" evidence="2">
    <location>
        <begin position="399"/>
        <end position="514"/>
    </location>
</feature>
<feature type="domain" description="SpaA-like prealbumin fold" evidence="3">
    <location>
        <begin position="33"/>
        <end position="116"/>
    </location>
</feature>
<feature type="domain" description="SpaA-like prealbumin fold" evidence="3">
    <location>
        <begin position="216"/>
        <end position="297"/>
    </location>
</feature>
<dbReference type="PANTHER" id="PTHR34819:SF3">
    <property type="entry name" value="CELL SURFACE PROTEIN"/>
    <property type="match status" value="1"/>
</dbReference>
<keyword evidence="1" id="KW-0812">Transmembrane</keyword>
<name>A0A2M7RIY5_9BACT</name>
<dbReference type="Gene3D" id="2.40.160.150">
    <property type="match status" value="1"/>
</dbReference>
<feature type="transmembrane region" description="Helical" evidence="1">
    <location>
        <begin position="768"/>
        <end position="786"/>
    </location>
</feature>
<evidence type="ECO:0000313" key="5">
    <source>
        <dbReference type="Proteomes" id="UP000230779"/>
    </source>
</evidence>
<dbReference type="PANTHER" id="PTHR34819">
    <property type="entry name" value="LARGE CYSTEINE-RICH PERIPLASMIC PROTEIN OMCB"/>
    <property type="match status" value="1"/>
</dbReference>
<dbReference type="EMBL" id="PFMD01000046">
    <property type="protein sequence ID" value="PIY96497.1"/>
    <property type="molecule type" value="Genomic_DNA"/>
</dbReference>